<evidence type="ECO:0000256" key="11">
    <source>
        <dbReference type="ARBA" id="ARBA00032212"/>
    </source>
</evidence>
<dbReference type="InterPro" id="IPR028005">
    <property type="entry name" value="AcTrfase_ESCO_Znf_dom"/>
</dbReference>
<dbReference type="RefSeq" id="XP_002556433.1">
    <property type="nucleotide sequence ID" value="XM_002556387.1"/>
</dbReference>
<evidence type="ECO:0000256" key="9">
    <source>
        <dbReference type="ARBA" id="ARBA00023306"/>
    </source>
</evidence>
<dbReference type="GO" id="GO:0061733">
    <property type="term" value="F:protein-lysine-acetyltransferase activity"/>
    <property type="evidence" value="ECO:0007669"/>
    <property type="project" value="TreeGrafter"/>
</dbReference>
<accession>C5E3G0</accession>
<dbReference type="STRING" id="559295.C5E3G0"/>
<dbReference type="InterPro" id="IPR016181">
    <property type="entry name" value="Acyl_CoA_acyltransferase"/>
</dbReference>
<comment type="similarity">
    <text evidence="2">Belongs to the acetyltransferase family. ECO subfamily.</text>
</comment>
<keyword evidence="6" id="KW-0863">Zinc-finger</keyword>
<dbReference type="PANTHER" id="PTHR45884:SF2">
    <property type="entry name" value="N-ACETYLTRANSFERASE ECO"/>
    <property type="match status" value="1"/>
</dbReference>
<dbReference type="FunCoup" id="C5E3G0">
    <property type="interactions" value="44"/>
</dbReference>
<keyword evidence="7" id="KW-0862">Zinc</keyword>
<dbReference type="EMBL" id="CU928180">
    <property type="protein sequence ID" value="CAR30571.1"/>
    <property type="molecule type" value="Genomic_DNA"/>
</dbReference>
<proteinExistence type="inferred from homology"/>
<dbReference type="GeneID" id="8294777"/>
<evidence type="ECO:0000259" key="12">
    <source>
        <dbReference type="PROSITE" id="PS51186"/>
    </source>
</evidence>
<dbReference type="PANTHER" id="PTHR45884">
    <property type="entry name" value="N-ACETYLTRANSFERASE ECO"/>
    <property type="match status" value="1"/>
</dbReference>
<evidence type="ECO:0000256" key="1">
    <source>
        <dbReference type="ARBA" id="ARBA00004123"/>
    </source>
</evidence>
<dbReference type="OMA" id="NIFERCY"/>
<evidence type="ECO:0000256" key="7">
    <source>
        <dbReference type="ARBA" id="ARBA00022833"/>
    </source>
</evidence>
<keyword evidence="8" id="KW-0539">Nucleus</keyword>
<evidence type="ECO:0000256" key="5">
    <source>
        <dbReference type="ARBA" id="ARBA00022723"/>
    </source>
</evidence>
<sequence>MARPAKNAQSNSGKKLTQSVLRLDGSNSAPRKCHACGMSFSPCIPSDNNLHEKYHTLHLNGRKWSLKWGDIVERYHLSRESNEVPLTDPRLAKKRGMWLRSSLSPTLNHDYIVHISASRKNEVMATLDIMKIVNDELRAPQNENHFWSHLYERDGINEYEGQNTPTGAAFVYVSNKRAVGVITLEYLNPRDERGRWMIYDTAGIVSNVKPSFKLGISRIWVCKEQRGRGIGTRLLEAARKHAVPGTELEKLDIAWSQPSESGGKLAKSYNSVVHQKSGKVLIPCYV</sequence>
<dbReference type="GO" id="GO:0007064">
    <property type="term" value="P:mitotic sister chromatid cohesion"/>
    <property type="evidence" value="ECO:0007669"/>
    <property type="project" value="TreeGrafter"/>
</dbReference>
<dbReference type="InParanoid" id="C5E3G0"/>
<dbReference type="GO" id="GO:0000785">
    <property type="term" value="C:chromatin"/>
    <property type="evidence" value="ECO:0007669"/>
    <property type="project" value="TreeGrafter"/>
</dbReference>
<evidence type="ECO:0000256" key="8">
    <source>
        <dbReference type="ARBA" id="ARBA00023242"/>
    </source>
</evidence>
<dbReference type="Pfam" id="PF13880">
    <property type="entry name" value="Acetyltransf_13"/>
    <property type="match status" value="1"/>
</dbReference>
<dbReference type="CDD" id="cd04301">
    <property type="entry name" value="NAT_SF"/>
    <property type="match status" value="1"/>
</dbReference>
<evidence type="ECO:0000256" key="2">
    <source>
        <dbReference type="ARBA" id="ARBA00005816"/>
    </source>
</evidence>
<dbReference type="Proteomes" id="UP000002036">
    <property type="component" value="Chromosome H"/>
</dbReference>
<gene>
    <name evidence="13" type="ordered locus">KLTH0H13134g</name>
</gene>
<organism evidence="13 14">
    <name type="scientific">Lachancea thermotolerans (strain ATCC 56472 / CBS 6340 / NRRL Y-8284)</name>
    <name type="common">Yeast</name>
    <name type="synonym">Kluyveromyces thermotolerans</name>
    <dbReference type="NCBI Taxonomy" id="559295"/>
    <lineage>
        <taxon>Eukaryota</taxon>
        <taxon>Fungi</taxon>
        <taxon>Dikarya</taxon>
        <taxon>Ascomycota</taxon>
        <taxon>Saccharomycotina</taxon>
        <taxon>Saccharomycetes</taxon>
        <taxon>Saccharomycetales</taxon>
        <taxon>Saccharomycetaceae</taxon>
        <taxon>Lachancea</taxon>
    </lineage>
</organism>
<dbReference type="eggNOG" id="KOG3014">
    <property type="taxonomic scope" value="Eukaryota"/>
</dbReference>
<evidence type="ECO:0000256" key="4">
    <source>
        <dbReference type="ARBA" id="ARBA00022679"/>
    </source>
</evidence>
<dbReference type="HOGENOM" id="CLU_039183_2_1_1"/>
<dbReference type="OrthoDB" id="428854at2759"/>
<keyword evidence="9" id="KW-0131">Cell cycle</keyword>
<dbReference type="Pfam" id="PF13878">
    <property type="entry name" value="zf-C2H2_3"/>
    <property type="match status" value="1"/>
</dbReference>
<keyword evidence="10" id="KW-0012">Acyltransferase</keyword>
<comment type="subcellular location">
    <subcellularLocation>
        <location evidence="1">Nucleus</location>
    </subcellularLocation>
</comment>
<feature type="domain" description="N-acetyltransferase" evidence="12">
    <location>
        <begin position="113"/>
        <end position="286"/>
    </location>
</feature>
<dbReference type="InterPro" id="IPR028009">
    <property type="entry name" value="ESCO_Acetyltransf_dom"/>
</dbReference>
<protein>
    <recommendedName>
        <fullName evidence="3">N-acetyltransferase ECO1</fullName>
    </recommendedName>
    <alternativeName>
        <fullName evidence="11">Establishment of cohesion protein 1</fullName>
    </alternativeName>
</protein>
<evidence type="ECO:0000256" key="6">
    <source>
        <dbReference type="ARBA" id="ARBA00022771"/>
    </source>
</evidence>
<dbReference type="GO" id="GO:0005634">
    <property type="term" value="C:nucleus"/>
    <property type="evidence" value="ECO:0007669"/>
    <property type="project" value="UniProtKB-SubCell"/>
</dbReference>
<dbReference type="InterPro" id="IPR000182">
    <property type="entry name" value="GNAT_dom"/>
</dbReference>
<keyword evidence="5" id="KW-0479">Metal-binding</keyword>
<dbReference type="PROSITE" id="PS51186">
    <property type="entry name" value="GNAT"/>
    <property type="match status" value="1"/>
</dbReference>
<dbReference type="AlphaFoldDB" id="C5E3G0"/>
<evidence type="ECO:0000313" key="14">
    <source>
        <dbReference type="Proteomes" id="UP000002036"/>
    </source>
</evidence>
<evidence type="ECO:0000313" key="13">
    <source>
        <dbReference type="EMBL" id="CAR30571.1"/>
    </source>
</evidence>
<dbReference type="Gene3D" id="3.40.630.30">
    <property type="match status" value="1"/>
</dbReference>
<name>C5E3G0_LACTC</name>
<dbReference type="GO" id="GO:0008270">
    <property type="term" value="F:zinc ion binding"/>
    <property type="evidence" value="ECO:0007669"/>
    <property type="project" value="UniProtKB-KW"/>
</dbReference>
<evidence type="ECO:0000256" key="3">
    <source>
        <dbReference type="ARBA" id="ARBA00022043"/>
    </source>
</evidence>
<dbReference type="SUPFAM" id="SSF55729">
    <property type="entry name" value="Acyl-CoA N-acyltransferases (Nat)"/>
    <property type="match status" value="1"/>
</dbReference>
<dbReference type="KEGG" id="lth:KLTH0H13134g"/>
<keyword evidence="4" id="KW-0808">Transferase</keyword>
<reference evidence="13 14" key="1">
    <citation type="journal article" date="2009" name="Genome Res.">
        <title>Comparative genomics of protoploid Saccharomycetaceae.</title>
        <authorList>
            <consortium name="The Genolevures Consortium"/>
            <person name="Souciet J.-L."/>
            <person name="Dujon B."/>
            <person name="Gaillardin C."/>
            <person name="Johnston M."/>
            <person name="Baret P.V."/>
            <person name="Cliften P."/>
            <person name="Sherman D.J."/>
            <person name="Weissenbach J."/>
            <person name="Westhof E."/>
            <person name="Wincker P."/>
            <person name="Jubin C."/>
            <person name="Poulain J."/>
            <person name="Barbe V."/>
            <person name="Segurens B."/>
            <person name="Artiguenave F."/>
            <person name="Anthouard V."/>
            <person name="Vacherie B."/>
            <person name="Val M.-E."/>
            <person name="Fulton R.S."/>
            <person name="Minx P."/>
            <person name="Wilson R."/>
            <person name="Durrens P."/>
            <person name="Jean G."/>
            <person name="Marck C."/>
            <person name="Martin T."/>
            <person name="Nikolski M."/>
            <person name="Rolland T."/>
            <person name="Seret M.-L."/>
            <person name="Casaregola S."/>
            <person name="Despons L."/>
            <person name="Fairhead C."/>
            <person name="Fischer G."/>
            <person name="Lafontaine I."/>
            <person name="Leh V."/>
            <person name="Lemaire M."/>
            <person name="de Montigny J."/>
            <person name="Neuveglise C."/>
            <person name="Thierry A."/>
            <person name="Blanc-Lenfle I."/>
            <person name="Bleykasten C."/>
            <person name="Diffels J."/>
            <person name="Fritsch E."/>
            <person name="Frangeul L."/>
            <person name="Goeffon A."/>
            <person name="Jauniaux N."/>
            <person name="Kachouri-Lafond R."/>
            <person name="Payen C."/>
            <person name="Potier S."/>
            <person name="Pribylova L."/>
            <person name="Ozanne C."/>
            <person name="Richard G.-F."/>
            <person name="Sacerdot C."/>
            <person name="Straub M.-L."/>
            <person name="Talla E."/>
        </authorList>
    </citation>
    <scope>NUCLEOTIDE SEQUENCE [LARGE SCALE GENOMIC DNA]</scope>
    <source>
        <strain evidence="14">ATCC 56472 / CBS 6340 / NRRL Y-8284</strain>
    </source>
</reference>
<keyword evidence="14" id="KW-1185">Reference proteome</keyword>
<evidence type="ECO:0000256" key="10">
    <source>
        <dbReference type="ARBA" id="ARBA00023315"/>
    </source>
</evidence>